<evidence type="ECO:0000313" key="8">
    <source>
        <dbReference type="EMBL" id="MEE8658746.1"/>
    </source>
</evidence>
<comment type="caution">
    <text evidence="8">The sequence shown here is derived from an EMBL/GenBank/DDBJ whole genome shotgun (WGS) entry which is preliminary data.</text>
</comment>
<evidence type="ECO:0000256" key="4">
    <source>
        <dbReference type="ARBA" id="ARBA00022801"/>
    </source>
</evidence>
<keyword evidence="1 6" id="KW-0819">tRNA processing</keyword>
<reference evidence="8 9" key="1">
    <citation type="submission" date="2023-10" db="EMBL/GenBank/DDBJ databases">
        <title>Sorlinia euscelidii gen. nov., sp. nov., an acetic acid bacteria isolated from the gut of Euscelidius variegatus emitter.</title>
        <authorList>
            <person name="Michoud G."/>
            <person name="Marasco R."/>
            <person name="Seferji K."/>
            <person name="Gonella E."/>
            <person name="Garuglieri E."/>
            <person name="Alma A."/>
            <person name="Mapelli F."/>
            <person name="Borin S."/>
            <person name="Daffonchio D."/>
            <person name="Crotti E."/>
        </authorList>
    </citation>
    <scope>NUCLEOTIDE SEQUENCE [LARGE SCALE GENOMIC DNA]</scope>
    <source>
        <strain evidence="8 9">EV16P</strain>
    </source>
</reference>
<dbReference type="NCBIfam" id="TIGR00188">
    <property type="entry name" value="rnpA"/>
    <property type="match status" value="1"/>
</dbReference>
<protein>
    <recommendedName>
        <fullName evidence="6 7">Ribonuclease P protein component</fullName>
        <shortName evidence="6">RNase P protein</shortName>
        <shortName evidence="6">RNaseP protein</shortName>
        <ecNumber evidence="6 7">3.1.26.5</ecNumber>
    </recommendedName>
    <alternativeName>
        <fullName evidence="6">Protein C5</fullName>
    </alternativeName>
</protein>
<dbReference type="HAMAP" id="MF_00227">
    <property type="entry name" value="RNase_P"/>
    <property type="match status" value="1"/>
</dbReference>
<comment type="subunit">
    <text evidence="6">Consists of a catalytic RNA component (M1 or rnpB) and a protein subunit.</text>
</comment>
<keyword evidence="3 6" id="KW-0255">Endonuclease</keyword>
<dbReference type="SUPFAM" id="SSF54211">
    <property type="entry name" value="Ribosomal protein S5 domain 2-like"/>
    <property type="match status" value="1"/>
</dbReference>
<dbReference type="InterPro" id="IPR014721">
    <property type="entry name" value="Ribsml_uS5_D2-typ_fold_subgr"/>
</dbReference>
<organism evidence="8 9">
    <name type="scientific">Sorlinia euscelidii</name>
    <dbReference type="NCBI Taxonomy" id="3081148"/>
    <lineage>
        <taxon>Bacteria</taxon>
        <taxon>Pseudomonadati</taxon>
        <taxon>Pseudomonadota</taxon>
        <taxon>Alphaproteobacteria</taxon>
        <taxon>Acetobacterales</taxon>
        <taxon>Acetobacteraceae</taxon>
        <taxon>Sorlinia</taxon>
    </lineage>
</organism>
<gene>
    <name evidence="6" type="primary">rnpA</name>
    <name evidence="8" type="ORF">DOFOFD_06945</name>
</gene>
<keyword evidence="5 6" id="KW-0694">RNA-binding</keyword>
<dbReference type="EMBL" id="JAWJZY010000002">
    <property type="protein sequence ID" value="MEE8658746.1"/>
    <property type="molecule type" value="Genomic_DNA"/>
</dbReference>
<evidence type="ECO:0000256" key="6">
    <source>
        <dbReference type="HAMAP-Rule" id="MF_00227"/>
    </source>
</evidence>
<dbReference type="InterPro" id="IPR000100">
    <property type="entry name" value="RNase_P"/>
</dbReference>
<dbReference type="InterPro" id="IPR020568">
    <property type="entry name" value="Ribosomal_Su5_D2-typ_SF"/>
</dbReference>
<keyword evidence="9" id="KW-1185">Reference proteome</keyword>
<comment type="function">
    <text evidence="6">RNaseP catalyzes the removal of the 5'-leader sequence from pre-tRNA to produce the mature 5'-terminus. It can also cleave other RNA substrates such as 4.5S RNA. The protein component plays an auxiliary but essential role in vivo by binding to the 5'-leader sequence and broadening the substrate specificity of the ribozyme.</text>
</comment>
<comment type="catalytic activity">
    <reaction evidence="6">
        <text>Endonucleolytic cleavage of RNA, removing 5'-extranucleotides from tRNA precursor.</text>
        <dbReference type="EC" id="3.1.26.5"/>
    </reaction>
</comment>
<name>A0ABU7U469_9PROT</name>
<evidence type="ECO:0000256" key="1">
    <source>
        <dbReference type="ARBA" id="ARBA00022694"/>
    </source>
</evidence>
<keyword evidence="4 6" id="KW-0378">Hydrolase</keyword>
<dbReference type="Gene3D" id="3.30.230.10">
    <property type="match status" value="1"/>
</dbReference>
<comment type="similarity">
    <text evidence="6">Belongs to the RnpA family.</text>
</comment>
<keyword evidence="2 6" id="KW-0540">Nuclease</keyword>
<dbReference type="RefSeq" id="WP_394819628.1">
    <property type="nucleotide sequence ID" value="NZ_JAWJZY010000002.1"/>
</dbReference>
<dbReference type="PANTHER" id="PTHR33992:SF1">
    <property type="entry name" value="RIBONUCLEASE P PROTEIN COMPONENT"/>
    <property type="match status" value="1"/>
</dbReference>
<evidence type="ECO:0000256" key="2">
    <source>
        <dbReference type="ARBA" id="ARBA00022722"/>
    </source>
</evidence>
<accession>A0ABU7U469</accession>
<evidence type="ECO:0000313" key="9">
    <source>
        <dbReference type="Proteomes" id="UP001312908"/>
    </source>
</evidence>
<dbReference type="Proteomes" id="UP001312908">
    <property type="component" value="Unassembled WGS sequence"/>
</dbReference>
<evidence type="ECO:0000256" key="7">
    <source>
        <dbReference type="NCBIfam" id="TIGR00188"/>
    </source>
</evidence>
<proteinExistence type="inferred from homology"/>
<evidence type="ECO:0000256" key="5">
    <source>
        <dbReference type="ARBA" id="ARBA00022884"/>
    </source>
</evidence>
<sequence length="115" mass="12839">MTARPAHRLKKRSAFLRVAREGRKAATRSLVMQSLETDANSGLRSGFTATKKIGNAVARNRTKRRLKEALRLTTAEATCRPADIVVIGRAATRQLPFSQILRDMRDALRKLDVLP</sequence>
<dbReference type="Pfam" id="PF00825">
    <property type="entry name" value="Ribonuclease_P"/>
    <property type="match status" value="1"/>
</dbReference>
<dbReference type="EC" id="3.1.26.5" evidence="6 7"/>
<evidence type="ECO:0000256" key="3">
    <source>
        <dbReference type="ARBA" id="ARBA00022759"/>
    </source>
</evidence>
<dbReference type="PANTHER" id="PTHR33992">
    <property type="entry name" value="RIBONUCLEASE P PROTEIN COMPONENT"/>
    <property type="match status" value="1"/>
</dbReference>